<dbReference type="PROSITE" id="PS51186">
    <property type="entry name" value="GNAT"/>
    <property type="match status" value="1"/>
</dbReference>
<evidence type="ECO:0000259" key="1">
    <source>
        <dbReference type="PROSITE" id="PS51186"/>
    </source>
</evidence>
<feature type="domain" description="N-acetyltransferase" evidence="1">
    <location>
        <begin position="107"/>
        <end position="229"/>
    </location>
</feature>
<dbReference type="InterPro" id="IPR000182">
    <property type="entry name" value="GNAT_dom"/>
</dbReference>
<dbReference type="EMBL" id="NFLJ01000012">
    <property type="protein sequence ID" value="OUQ34924.1"/>
    <property type="molecule type" value="Genomic_DNA"/>
</dbReference>
<dbReference type="SUPFAM" id="SSF55729">
    <property type="entry name" value="Acyl-CoA N-acyltransferases (Nat)"/>
    <property type="match status" value="1"/>
</dbReference>
<organism evidence="2 3">
    <name type="scientific">Massilimicrobiota timonensis</name>
    <dbReference type="NCBI Taxonomy" id="1776392"/>
    <lineage>
        <taxon>Bacteria</taxon>
        <taxon>Bacillati</taxon>
        <taxon>Bacillota</taxon>
        <taxon>Erysipelotrichia</taxon>
        <taxon>Erysipelotrichales</taxon>
        <taxon>Erysipelotrichaceae</taxon>
        <taxon>Massilimicrobiota</taxon>
    </lineage>
</organism>
<dbReference type="PANTHER" id="PTHR20958:SF6">
    <property type="entry name" value="GLYCINE N-ACYLTRANSFERASE-LIKE PROTEIN"/>
    <property type="match status" value="1"/>
</dbReference>
<proteinExistence type="predicted"/>
<reference evidence="2 3" key="1">
    <citation type="journal article" date="2018" name="BMC Genomics">
        <title>Whole genome sequencing and function prediction of 133 gut anaerobes isolated from chicken caecum in pure cultures.</title>
        <authorList>
            <person name="Medvecky M."/>
            <person name="Cejkova D."/>
            <person name="Polansky O."/>
            <person name="Karasova D."/>
            <person name="Kubasova T."/>
            <person name="Cizek A."/>
            <person name="Rychlik I."/>
        </authorList>
    </citation>
    <scope>NUCLEOTIDE SEQUENCE [LARGE SCALE GENOMIC DNA]</scope>
    <source>
        <strain evidence="2 3">An13</strain>
    </source>
</reference>
<keyword evidence="2" id="KW-0808">Transferase</keyword>
<sequence>MLLNEIDDIDFIEPMRLCTVDILYHEDDGIIMLEKESQSLMISMNDMNKLKTLFSVLHLENYDLYNVKQKEIVDLLMTDYHKKDYFACYQAVYPHQQLLDLAIPQDVSIQQLSLSYLDDVDQIYHHMDDKDYLKERIEQKAMWGLFVDDELAGFIGMHREGSMGILEIKKAYQRHGYGYLLEGYLINELLKQKKVPYCQVIEGNEASLALQRKLHMKISSRYSYWVFDN</sequence>
<dbReference type="InterPro" id="IPR016181">
    <property type="entry name" value="Acyl_CoA_acyltransferase"/>
</dbReference>
<evidence type="ECO:0000313" key="2">
    <source>
        <dbReference type="EMBL" id="OUQ34924.1"/>
    </source>
</evidence>
<dbReference type="InterPro" id="IPR053225">
    <property type="entry name" value="Acyl-CoA_N-acyltransferase"/>
</dbReference>
<dbReference type="Proteomes" id="UP000195305">
    <property type="component" value="Unassembled WGS sequence"/>
</dbReference>
<accession>A0A1Y4SYG6</accession>
<dbReference type="PANTHER" id="PTHR20958">
    <property type="entry name" value="GLYCINE N-ACYLTRANSFERASE-LIKE PROTEIN"/>
    <property type="match status" value="1"/>
</dbReference>
<dbReference type="AlphaFoldDB" id="A0A1Y4SYG6"/>
<protein>
    <submittedName>
        <fullName evidence="2">GNAT family N-acetyltransferase</fullName>
    </submittedName>
</protein>
<gene>
    <name evidence="2" type="ORF">B5E75_05460</name>
</gene>
<keyword evidence="3" id="KW-1185">Reference proteome</keyword>
<dbReference type="GO" id="GO:0016747">
    <property type="term" value="F:acyltransferase activity, transferring groups other than amino-acyl groups"/>
    <property type="evidence" value="ECO:0007669"/>
    <property type="project" value="InterPro"/>
</dbReference>
<evidence type="ECO:0000313" key="3">
    <source>
        <dbReference type="Proteomes" id="UP000195305"/>
    </source>
</evidence>
<name>A0A1Y4SYG6_9FIRM</name>
<dbReference type="Pfam" id="PF00583">
    <property type="entry name" value="Acetyltransf_1"/>
    <property type="match status" value="1"/>
</dbReference>
<dbReference type="RefSeq" id="WP_087357779.1">
    <property type="nucleotide sequence ID" value="NZ_NFLJ01000012.1"/>
</dbReference>
<dbReference type="Gene3D" id="3.40.630.30">
    <property type="match status" value="1"/>
</dbReference>
<comment type="caution">
    <text evidence="2">The sequence shown here is derived from an EMBL/GenBank/DDBJ whole genome shotgun (WGS) entry which is preliminary data.</text>
</comment>
<dbReference type="OrthoDB" id="3185958at2"/>